<feature type="domain" description="HTH LytTR-type" evidence="3">
    <location>
        <begin position="127"/>
        <end position="231"/>
    </location>
</feature>
<dbReference type="AlphaFoldDB" id="A0A2N0AMM8"/>
<dbReference type="RefSeq" id="WP_100742469.1">
    <property type="nucleotide sequence ID" value="NZ_NPDW01000001.1"/>
</dbReference>
<feature type="domain" description="Response regulatory" evidence="2">
    <location>
        <begin position="2"/>
        <end position="116"/>
    </location>
</feature>
<evidence type="ECO:0000313" key="5">
    <source>
        <dbReference type="Proteomes" id="UP000232145"/>
    </source>
</evidence>
<dbReference type="SMART" id="SM00448">
    <property type="entry name" value="REC"/>
    <property type="match status" value="1"/>
</dbReference>
<feature type="modified residue" description="4-aspartylphosphate" evidence="1">
    <location>
        <position position="55"/>
    </location>
</feature>
<dbReference type="Pfam" id="PF04397">
    <property type="entry name" value="LytTR"/>
    <property type="match status" value="1"/>
</dbReference>
<dbReference type="InterPro" id="IPR011006">
    <property type="entry name" value="CheY-like_superfamily"/>
</dbReference>
<reference evidence="4 5" key="1">
    <citation type="submission" date="2017-07" db="EMBL/GenBank/DDBJ databases">
        <title>Leptospira spp. isolated from tropical soils.</title>
        <authorList>
            <person name="Thibeaux R."/>
            <person name="Iraola G."/>
            <person name="Ferres I."/>
            <person name="Bierque E."/>
            <person name="Girault D."/>
            <person name="Soupe-Gilbert M.-E."/>
            <person name="Picardeau M."/>
            <person name="Goarant C."/>
        </authorList>
    </citation>
    <scope>NUCLEOTIDE SEQUENCE [LARGE SCALE GENOMIC DNA]</scope>
    <source>
        <strain evidence="4 5">FH2-B-A1</strain>
    </source>
</reference>
<dbReference type="PANTHER" id="PTHR37299">
    <property type="entry name" value="TRANSCRIPTIONAL REGULATOR-RELATED"/>
    <property type="match status" value="1"/>
</dbReference>
<dbReference type="GO" id="GO:0003677">
    <property type="term" value="F:DNA binding"/>
    <property type="evidence" value="ECO:0007669"/>
    <property type="project" value="InterPro"/>
</dbReference>
<sequence length="240" mass="27380">MRILVVEDEIVAARGLERLLREVLGSKISSLRIEKSLLGSQCFIQENEIDLLFLDLNLDGDIGFELLKETAAASFLTIITSGNTSEAIKAFEYGVLDFVPKPISKERISKALQKFQSNNVQTKTKYIGVKKEEGLELIATKDILYVQSFDKRVKVYKKNGEMIIHNKSLDSISKVLPIHFFRIHRSYIVNEKQIKKIYTFAGGSYQLELSSGIKLKMGRNYYKNLKTKLETHSSHQSKEK</sequence>
<dbReference type="InterPro" id="IPR046947">
    <property type="entry name" value="LytR-like"/>
</dbReference>
<dbReference type="PROSITE" id="PS50110">
    <property type="entry name" value="RESPONSE_REGULATORY"/>
    <property type="match status" value="1"/>
</dbReference>
<accession>A0A2N0AMM8</accession>
<dbReference type="PANTHER" id="PTHR37299:SF1">
    <property type="entry name" value="STAGE 0 SPORULATION PROTEIN A HOMOLOG"/>
    <property type="match status" value="1"/>
</dbReference>
<dbReference type="Pfam" id="PF00072">
    <property type="entry name" value="Response_reg"/>
    <property type="match status" value="1"/>
</dbReference>
<dbReference type="SUPFAM" id="SSF52172">
    <property type="entry name" value="CheY-like"/>
    <property type="match status" value="1"/>
</dbReference>
<proteinExistence type="predicted"/>
<dbReference type="InterPro" id="IPR001789">
    <property type="entry name" value="Sig_transdc_resp-reg_receiver"/>
</dbReference>
<protein>
    <submittedName>
        <fullName evidence="4">LytTR family transcriptional regulator</fullName>
    </submittedName>
</protein>
<dbReference type="SMART" id="SM00850">
    <property type="entry name" value="LytTR"/>
    <property type="match status" value="1"/>
</dbReference>
<gene>
    <name evidence="4" type="ORF">CH364_04995</name>
</gene>
<dbReference type="OrthoDB" id="9809318at2"/>
<dbReference type="Gene3D" id="2.40.50.1020">
    <property type="entry name" value="LytTr DNA-binding domain"/>
    <property type="match status" value="1"/>
</dbReference>
<dbReference type="Proteomes" id="UP000232145">
    <property type="component" value="Unassembled WGS sequence"/>
</dbReference>
<keyword evidence="1" id="KW-0597">Phosphoprotein</keyword>
<evidence type="ECO:0000259" key="2">
    <source>
        <dbReference type="PROSITE" id="PS50110"/>
    </source>
</evidence>
<dbReference type="PROSITE" id="PS50930">
    <property type="entry name" value="HTH_LYTTR"/>
    <property type="match status" value="1"/>
</dbReference>
<evidence type="ECO:0000259" key="3">
    <source>
        <dbReference type="PROSITE" id="PS50930"/>
    </source>
</evidence>
<name>A0A2N0AMM8_9LEPT</name>
<evidence type="ECO:0000313" key="4">
    <source>
        <dbReference type="EMBL" id="PJZ85574.1"/>
    </source>
</evidence>
<comment type="caution">
    <text evidence="4">The sequence shown here is derived from an EMBL/GenBank/DDBJ whole genome shotgun (WGS) entry which is preliminary data.</text>
</comment>
<organism evidence="4 5">
    <name type="scientific">Leptospira harrisiae</name>
    <dbReference type="NCBI Taxonomy" id="2023189"/>
    <lineage>
        <taxon>Bacteria</taxon>
        <taxon>Pseudomonadati</taxon>
        <taxon>Spirochaetota</taxon>
        <taxon>Spirochaetia</taxon>
        <taxon>Leptospirales</taxon>
        <taxon>Leptospiraceae</taxon>
        <taxon>Leptospira</taxon>
    </lineage>
</organism>
<dbReference type="InterPro" id="IPR007492">
    <property type="entry name" value="LytTR_DNA-bd_dom"/>
</dbReference>
<keyword evidence="5" id="KW-1185">Reference proteome</keyword>
<evidence type="ECO:0000256" key="1">
    <source>
        <dbReference type="PROSITE-ProRule" id="PRU00169"/>
    </source>
</evidence>
<dbReference type="EMBL" id="NPDX01000001">
    <property type="protein sequence ID" value="PJZ85574.1"/>
    <property type="molecule type" value="Genomic_DNA"/>
</dbReference>
<dbReference type="Gene3D" id="3.40.50.2300">
    <property type="match status" value="1"/>
</dbReference>
<dbReference type="GO" id="GO:0000156">
    <property type="term" value="F:phosphorelay response regulator activity"/>
    <property type="evidence" value="ECO:0007669"/>
    <property type="project" value="InterPro"/>
</dbReference>